<keyword evidence="2" id="KW-1185">Reference proteome</keyword>
<dbReference type="Proteomes" id="UP001239111">
    <property type="component" value="Chromosome 3"/>
</dbReference>
<gene>
    <name evidence="1" type="ORF">QAD02_001007</name>
</gene>
<reference evidence="1" key="1">
    <citation type="submission" date="2023-04" db="EMBL/GenBank/DDBJ databases">
        <title>A chromosome-level genome assembly of the parasitoid wasp Eretmocerus hayati.</title>
        <authorList>
            <person name="Zhong Y."/>
            <person name="Liu S."/>
            <person name="Liu Y."/>
        </authorList>
    </citation>
    <scope>NUCLEOTIDE SEQUENCE</scope>
    <source>
        <strain evidence="1">ZJU_SS_LIU_2023</strain>
    </source>
</reference>
<comment type="caution">
    <text evidence="1">The sequence shown here is derived from an EMBL/GenBank/DDBJ whole genome shotgun (WGS) entry which is preliminary data.</text>
</comment>
<accession>A0ACC2NFP8</accession>
<name>A0ACC2NFP8_9HYME</name>
<organism evidence="1 2">
    <name type="scientific">Eretmocerus hayati</name>
    <dbReference type="NCBI Taxonomy" id="131215"/>
    <lineage>
        <taxon>Eukaryota</taxon>
        <taxon>Metazoa</taxon>
        <taxon>Ecdysozoa</taxon>
        <taxon>Arthropoda</taxon>
        <taxon>Hexapoda</taxon>
        <taxon>Insecta</taxon>
        <taxon>Pterygota</taxon>
        <taxon>Neoptera</taxon>
        <taxon>Endopterygota</taxon>
        <taxon>Hymenoptera</taxon>
        <taxon>Apocrita</taxon>
        <taxon>Proctotrupomorpha</taxon>
        <taxon>Chalcidoidea</taxon>
        <taxon>Aphelinidae</taxon>
        <taxon>Aphelininae</taxon>
        <taxon>Eretmocerus</taxon>
    </lineage>
</organism>
<proteinExistence type="predicted"/>
<evidence type="ECO:0000313" key="1">
    <source>
        <dbReference type="EMBL" id="KAJ8669748.1"/>
    </source>
</evidence>
<dbReference type="EMBL" id="CM056743">
    <property type="protein sequence ID" value="KAJ8669748.1"/>
    <property type="molecule type" value="Genomic_DNA"/>
</dbReference>
<evidence type="ECO:0000313" key="2">
    <source>
        <dbReference type="Proteomes" id="UP001239111"/>
    </source>
</evidence>
<protein>
    <submittedName>
        <fullName evidence="1">Uncharacterized protein</fullName>
    </submittedName>
</protein>
<sequence>MDNASSAESSFYDPPEQYDEKKTRKLHKNIETNFEDLKSMLMSVQENLLRLHSDFVVTVKLIEKLKTHEEQQKKEDQDESDVNATATNENGDMRVVEVKLVLLVLLMNVFIHRSSADIITSTDKDFNTYLAPEWQSYVMDIITKGFTNLTLNLDKVLEERKSCKDENILFSPASITKSLGMVMLISKDQIHRDLAKILGLDSGLYINHYSEVVHRMLSLSIEDYEKKHKADPTYPRCTLSSTIFYKVDSIQNRQKSLLNAGIYVGDNTEIYSSYDNGVRKALNSWIHNHTDGGISEALTESIDHYNLPAVVASASNFDGEWHREFPHTSSKSFNPEPNESVEVEMMMKLGRISYYESESLGLRVAGIPFKEQEVVMYILLPNANGTSGLRSMKEKLDASVIEDLIANTTEEVAMIFIPKLNLTSRIQLRDSLSALGLKSLFEETTGSSENSNTNDRSNFSETEREYVNYILQENDITQGTDHDRENFKNIPANEFIHAVKMTLDAKGSESGPLRGREDIKAFFVDKPFLFFIRYKPTKSILLWGSIYKP</sequence>